<evidence type="ECO:0000313" key="3">
    <source>
        <dbReference type="Proteomes" id="UP000594263"/>
    </source>
</evidence>
<dbReference type="Proteomes" id="UP000594263">
    <property type="component" value="Unplaced"/>
</dbReference>
<dbReference type="Gramene" id="Kaladp0008s0814.1.v1.1">
    <property type="protein sequence ID" value="Kaladp0008s0814.1.v1.1"/>
    <property type="gene ID" value="Kaladp0008s0814.v1.1"/>
</dbReference>
<name>A0A7N0RDW9_KALFE</name>
<organism evidence="2 3">
    <name type="scientific">Kalanchoe fedtschenkoi</name>
    <name type="common">Lavender scallops</name>
    <name type="synonym">South American air plant</name>
    <dbReference type="NCBI Taxonomy" id="63787"/>
    <lineage>
        <taxon>Eukaryota</taxon>
        <taxon>Viridiplantae</taxon>
        <taxon>Streptophyta</taxon>
        <taxon>Embryophyta</taxon>
        <taxon>Tracheophyta</taxon>
        <taxon>Spermatophyta</taxon>
        <taxon>Magnoliopsida</taxon>
        <taxon>eudicotyledons</taxon>
        <taxon>Gunneridae</taxon>
        <taxon>Pentapetalae</taxon>
        <taxon>Saxifragales</taxon>
        <taxon>Crassulaceae</taxon>
        <taxon>Kalanchoe</taxon>
    </lineage>
</organism>
<dbReference type="EnsemblPlants" id="Kaladp0008s0814.1.v1.1">
    <property type="protein sequence ID" value="Kaladp0008s0814.1.v1.1"/>
    <property type="gene ID" value="Kaladp0008s0814.v1.1"/>
</dbReference>
<protein>
    <submittedName>
        <fullName evidence="2">Uncharacterized protein</fullName>
    </submittedName>
</protein>
<keyword evidence="3" id="KW-1185">Reference proteome</keyword>
<accession>A0A7N0RDW9</accession>
<dbReference type="AlphaFoldDB" id="A0A7N0RDW9"/>
<evidence type="ECO:0000313" key="2">
    <source>
        <dbReference type="EnsemblPlants" id="Kaladp0008s0814.1.v1.1"/>
    </source>
</evidence>
<reference evidence="2" key="1">
    <citation type="submission" date="2021-01" db="UniProtKB">
        <authorList>
            <consortium name="EnsemblPlants"/>
        </authorList>
    </citation>
    <scope>IDENTIFICATION</scope>
</reference>
<proteinExistence type="predicted"/>
<sequence>MVVVVVDGGAMHELFLLLQIVFSDNFRFNPSLHHSSPQPPSEDCLETGREDGGYKSAAAAPASRASSFSGSLASANAAQIQLPSVATVISVRSSAQCFHCWCMVA</sequence>
<feature type="region of interest" description="Disordered" evidence="1">
    <location>
        <begin position="32"/>
        <end position="56"/>
    </location>
</feature>
<evidence type="ECO:0000256" key="1">
    <source>
        <dbReference type="SAM" id="MobiDB-lite"/>
    </source>
</evidence>